<reference evidence="5 6" key="1">
    <citation type="submission" date="2017-02" db="EMBL/GenBank/DDBJ databases">
        <authorList>
            <person name="Peterson S.W."/>
        </authorList>
    </citation>
    <scope>NUCLEOTIDE SEQUENCE [LARGE SCALE GENOMIC DNA]</scope>
    <source>
        <strain evidence="5 6">LSP_Lj1</strain>
    </source>
</reference>
<dbReference type="NCBIfam" id="TIGR00621">
    <property type="entry name" value="ssb"/>
    <property type="match status" value="1"/>
</dbReference>
<dbReference type="GO" id="GO:0003697">
    <property type="term" value="F:single-stranded DNA binding"/>
    <property type="evidence" value="ECO:0007669"/>
    <property type="project" value="InterPro"/>
</dbReference>
<dbReference type="SUPFAM" id="SSF50249">
    <property type="entry name" value="Nucleic acid-binding proteins"/>
    <property type="match status" value="1"/>
</dbReference>
<accession>A0A1R4KP29</accession>
<dbReference type="RefSeq" id="WP_094766208.1">
    <property type="nucleotide sequence ID" value="NZ_FUKQ01000064.1"/>
</dbReference>
<dbReference type="PROSITE" id="PS50935">
    <property type="entry name" value="SSB"/>
    <property type="match status" value="1"/>
</dbReference>
<evidence type="ECO:0000256" key="4">
    <source>
        <dbReference type="SAM" id="MobiDB-lite"/>
    </source>
</evidence>
<evidence type="ECO:0000313" key="6">
    <source>
        <dbReference type="Proteomes" id="UP000188342"/>
    </source>
</evidence>
<dbReference type="InterPro" id="IPR011344">
    <property type="entry name" value="ssDNA-bd"/>
</dbReference>
<dbReference type="Proteomes" id="UP000188342">
    <property type="component" value="Unassembled WGS sequence"/>
</dbReference>
<dbReference type="PANTHER" id="PTHR10302">
    <property type="entry name" value="SINGLE-STRANDED DNA-BINDING PROTEIN"/>
    <property type="match status" value="1"/>
</dbReference>
<sequence length="160" mass="17865">MQDALITLTGNVGTDVEFTQGEGWQLARFRLACTPRRIRQGEWVDMETTWIGVTAWGRTAENIKTSLAKGDPVVVHGKLRTSAWHDQAGIRHERLVVEAMALGHDLTRGRSEFIRTERRAPQVVTDEDGNLVNAVTGEILEQAPPSEVEEAPREEQLTHS</sequence>
<evidence type="ECO:0000256" key="3">
    <source>
        <dbReference type="RuleBase" id="RU000524"/>
    </source>
</evidence>
<dbReference type="AlphaFoldDB" id="A0A1R4KP29"/>
<gene>
    <name evidence="5" type="ORF">FM114_16345</name>
</gene>
<feature type="compositionally biased region" description="Basic and acidic residues" evidence="4">
    <location>
        <begin position="150"/>
        <end position="160"/>
    </location>
</feature>
<dbReference type="InterPro" id="IPR000424">
    <property type="entry name" value="Primosome_PriB/ssb"/>
</dbReference>
<evidence type="ECO:0000256" key="2">
    <source>
        <dbReference type="PROSITE-ProRule" id="PRU00252"/>
    </source>
</evidence>
<dbReference type="PANTHER" id="PTHR10302:SF27">
    <property type="entry name" value="SINGLE-STRANDED DNA-BINDING PROTEIN"/>
    <property type="match status" value="1"/>
</dbReference>
<proteinExistence type="predicted"/>
<dbReference type="Gene3D" id="2.40.50.140">
    <property type="entry name" value="Nucleic acid-binding proteins"/>
    <property type="match status" value="1"/>
</dbReference>
<dbReference type="EMBL" id="FUKQ01000064">
    <property type="protein sequence ID" value="SJN45853.1"/>
    <property type="molecule type" value="Genomic_DNA"/>
</dbReference>
<keyword evidence="6" id="KW-1185">Reference proteome</keyword>
<keyword evidence="1 2" id="KW-0238">DNA-binding</keyword>
<evidence type="ECO:0000313" key="5">
    <source>
        <dbReference type="EMBL" id="SJN45853.1"/>
    </source>
</evidence>
<protein>
    <recommendedName>
        <fullName evidence="3">Single-stranded DNA-binding protein</fullName>
    </recommendedName>
</protein>
<dbReference type="OrthoDB" id="4427276at2"/>
<name>A0A1R4KP29_9ACTN</name>
<dbReference type="GO" id="GO:0006260">
    <property type="term" value="P:DNA replication"/>
    <property type="evidence" value="ECO:0007669"/>
    <property type="project" value="InterPro"/>
</dbReference>
<dbReference type="InterPro" id="IPR012340">
    <property type="entry name" value="NA-bd_OB-fold"/>
</dbReference>
<dbReference type="STRING" id="1255658.FM114_16345"/>
<evidence type="ECO:0000256" key="1">
    <source>
        <dbReference type="ARBA" id="ARBA00023125"/>
    </source>
</evidence>
<feature type="region of interest" description="Disordered" evidence="4">
    <location>
        <begin position="139"/>
        <end position="160"/>
    </location>
</feature>
<organism evidence="5 6">
    <name type="scientific">Luteococcus japonicus LSP_Lj1</name>
    <dbReference type="NCBI Taxonomy" id="1255658"/>
    <lineage>
        <taxon>Bacteria</taxon>
        <taxon>Bacillati</taxon>
        <taxon>Actinomycetota</taxon>
        <taxon>Actinomycetes</taxon>
        <taxon>Propionibacteriales</taxon>
        <taxon>Propionibacteriaceae</taxon>
        <taxon>Luteococcus</taxon>
    </lineage>
</organism>
<dbReference type="Pfam" id="PF00436">
    <property type="entry name" value="SSB"/>
    <property type="match status" value="1"/>
</dbReference>
<dbReference type="CDD" id="cd04496">
    <property type="entry name" value="SSB_OBF"/>
    <property type="match status" value="1"/>
</dbReference>
<dbReference type="GO" id="GO:0009295">
    <property type="term" value="C:nucleoid"/>
    <property type="evidence" value="ECO:0007669"/>
    <property type="project" value="TreeGrafter"/>
</dbReference>